<dbReference type="SUPFAM" id="SSF52540">
    <property type="entry name" value="P-loop containing nucleoside triphosphate hydrolases"/>
    <property type="match status" value="1"/>
</dbReference>
<accession>A0ABQ2WGM8</accession>
<organism evidence="2 3">
    <name type="scientific">Alishewanella tabrizica</name>
    <dbReference type="NCBI Taxonomy" id="671278"/>
    <lineage>
        <taxon>Bacteria</taxon>
        <taxon>Pseudomonadati</taxon>
        <taxon>Pseudomonadota</taxon>
        <taxon>Gammaproteobacteria</taxon>
        <taxon>Alteromonadales</taxon>
        <taxon>Alteromonadaceae</taxon>
        <taxon>Alishewanella</taxon>
    </lineage>
</organism>
<evidence type="ECO:0000259" key="1">
    <source>
        <dbReference type="Pfam" id="PF00004"/>
    </source>
</evidence>
<proteinExistence type="predicted"/>
<dbReference type="EMBL" id="BMYR01000003">
    <property type="protein sequence ID" value="GGW54535.1"/>
    <property type="molecule type" value="Genomic_DNA"/>
</dbReference>
<dbReference type="InterPro" id="IPR050168">
    <property type="entry name" value="AAA_ATPase_domain"/>
</dbReference>
<dbReference type="InterPro" id="IPR027417">
    <property type="entry name" value="P-loop_NTPase"/>
</dbReference>
<reference evidence="3" key="1">
    <citation type="journal article" date="2019" name="Int. J. Syst. Evol. Microbiol.">
        <title>The Global Catalogue of Microorganisms (GCM) 10K type strain sequencing project: providing services to taxonomists for standard genome sequencing and annotation.</title>
        <authorList>
            <consortium name="The Broad Institute Genomics Platform"/>
            <consortium name="The Broad Institute Genome Sequencing Center for Infectious Disease"/>
            <person name="Wu L."/>
            <person name="Ma J."/>
        </authorList>
    </citation>
    <scope>NUCLEOTIDE SEQUENCE [LARGE SCALE GENOMIC DNA]</scope>
    <source>
        <strain evidence="3">KCTC 23723</strain>
    </source>
</reference>
<dbReference type="InterPro" id="IPR003959">
    <property type="entry name" value="ATPase_AAA_core"/>
</dbReference>
<dbReference type="PANTHER" id="PTHR23077">
    <property type="entry name" value="AAA-FAMILY ATPASE"/>
    <property type="match status" value="1"/>
</dbReference>
<dbReference type="Gene3D" id="3.40.50.300">
    <property type="entry name" value="P-loop containing nucleotide triphosphate hydrolases"/>
    <property type="match status" value="1"/>
</dbReference>
<dbReference type="Pfam" id="PF00004">
    <property type="entry name" value="AAA"/>
    <property type="match status" value="1"/>
</dbReference>
<dbReference type="Proteomes" id="UP000634667">
    <property type="component" value="Unassembled WGS sequence"/>
</dbReference>
<feature type="domain" description="ATPase AAA-type core" evidence="1">
    <location>
        <begin position="53"/>
        <end position="91"/>
    </location>
</feature>
<name>A0ABQ2WGM8_9ALTE</name>
<evidence type="ECO:0000313" key="2">
    <source>
        <dbReference type="EMBL" id="GGW54535.1"/>
    </source>
</evidence>
<comment type="caution">
    <text evidence="2">The sequence shown here is derived from an EMBL/GenBank/DDBJ whole genome shotgun (WGS) entry which is preliminary data.</text>
</comment>
<keyword evidence="3" id="KW-1185">Reference proteome</keyword>
<sequence>MQGLGSISIEVPAVNFADIVGHNLVKNRLQQTIKLLNNPTLIKHHKVSLPRGLLLYGPPSTGKTLLAKAFANEADFPFISVSGTDLLDHNFVKDAICPS</sequence>
<gene>
    <name evidence="2" type="ORF">GCM10008111_08110</name>
</gene>
<evidence type="ECO:0000313" key="3">
    <source>
        <dbReference type="Proteomes" id="UP000634667"/>
    </source>
</evidence>
<protein>
    <recommendedName>
        <fullName evidence="1">ATPase AAA-type core domain-containing protein</fullName>
    </recommendedName>
</protein>